<feature type="region of interest" description="Disordered" evidence="1">
    <location>
        <begin position="158"/>
        <end position="272"/>
    </location>
</feature>
<accession>A0A1Y2FJE3</accession>
<feature type="compositionally biased region" description="Low complexity" evidence="1">
    <location>
        <begin position="23"/>
        <end position="41"/>
    </location>
</feature>
<evidence type="ECO:0000313" key="3">
    <source>
        <dbReference type="Proteomes" id="UP000193467"/>
    </source>
</evidence>
<organism evidence="2 3">
    <name type="scientific">Leucosporidium creatinivorum</name>
    <dbReference type="NCBI Taxonomy" id="106004"/>
    <lineage>
        <taxon>Eukaryota</taxon>
        <taxon>Fungi</taxon>
        <taxon>Dikarya</taxon>
        <taxon>Basidiomycota</taxon>
        <taxon>Pucciniomycotina</taxon>
        <taxon>Microbotryomycetes</taxon>
        <taxon>Leucosporidiales</taxon>
        <taxon>Leucosporidium</taxon>
    </lineage>
</organism>
<dbReference type="Proteomes" id="UP000193467">
    <property type="component" value="Unassembled WGS sequence"/>
</dbReference>
<dbReference type="OrthoDB" id="1742084at2759"/>
<dbReference type="AlphaFoldDB" id="A0A1Y2FJE3"/>
<comment type="caution">
    <text evidence="2">The sequence shown here is derived from an EMBL/GenBank/DDBJ whole genome shotgun (WGS) entry which is preliminary data.</text>
</comment>
<gene>
    <name evidence="2" type="ORF">BCR35DRAFT_64351</name>
</gene>
<evidence type="ECO:0000313" key="2">
    <source>
        <dbReference type="EMBL" id="ORY83504.1"/>
    </source>
</evidence>
<protein>
    <submittedName>
        <fullName evidence="2">Uncharacterized protein</fullName>
    </submittedName>
</protein>
<dbReference type="InParanoid" id="A0A1Y2FJE3"/>
<feature type="compositionally biased region" description="Basic residues" evidence="1">
    <location>
        <begin position="201"/>
        <end position="213"/>
    </location>
</feature>
<keyword evidence="3" id="KW-1185">Reference proteome</keyword>
<proteinExistence type="predicted"/>
<reference evidence="2 3" key="1">
    <citation type="submission" date="2016-07" db="EMBL/GenBank/DDBJ databases">
        <title>Pervasive Adenine N6-methylation of Active Genes in Fungi.</title>
        <authorList>
            <consortium name="DOE Joint Genome Institute"/>
            <person name="Mondo S.J."/>
            <person name="Dannebaum R.O."/>
            <person name="Kuo R.C."/>
            <person name="Labutti K."/>
            <person name="Haridas S."/>
            <person name="Kuo A."/>
            <person name="Salamov A."/>
            <person name="Ahrendt S.R."/>
            <person name="Lipzen A."/>
            <person name="Sullivan W."/>
            <person name="Andreopoulos W.B."/>
            <person name="Clum A."/>
            <person name="Lindquist E."/>
            <person name="Daum C."/>
            <person name="Ramamoorthy G.K."/>
            <person name="Gryganskyi A."/>
            <person name="Culley D."/>
            <person name="Magnuson J.K."/>
            <person name="James T.Y."/>
            <person name="O'Malley M.A."/>
            <person name="Stajich J.E."/>
            <person name="Spatafora J.W."/>
            <person name="Visel A."/>
            <person name="Grigoriev I.V."/>
        </authorList>
    </citation>
    <scope>NUCLEOTIDE SEQUENCE [LARGE SCALE GENOMIC DNA]</scope>
    <source>
        <strain evidence="2 3">62-1032</strain>
    </source>
</reference>
<sequence length="272" mass="30045">MVGSQPLRDERSNGLRSSVTSLSLPMSATASPSPAPGASNIPAEEKELLDSLTVTEKLLVAQATYEVGNRDSAGVVKLLSGHSLLKHRPQNYFNAEKTAKIYSALTREMGLDSEKKLAPNAPQLLKVARKYYLERVYELRELMQQEQDRFLLQHHLRRNRRNQNRQARRQDPPFRSSSPTLRAEPIVPHLSVRGHPSSRPNKTRSSTHVRASRTRSIASQRQRQEGQSGGEATEGRMARLEAAAHAGGGGSWLWKWDGDGARAAPASAGSRS</sequence>
<dbReference type="EMBL" id="MCGR01000019">
    <property type="protein sequence ID" value="ORY83504.1"/>
    <property type="molecule type" value="Genomic_DNA"/>
</dbReference>
<feature type="compositionally biased region" description="Basic residues" evidence="1">
    <location>
        <begin position="158"/>
        <end position="167"/>
    </location>
</feature>
<evidence type="ECO:0000256" key="1">
    <source>
        <dbReference type="SAM" id="MobiDB-lite"/>
    </source>
</evidence>
<feature type="compositionally biased region" description="Low complexity" evidence="1">
    <location>
        <begin position="261"/>
        <end position="272"/>
    </location>
</feature>
<feature type="region of interest" description="Disordered" evidence="1">
    <location>
        <begin position="1"/>
        <end position="41"/>
    </location>
</feature>
<name>A0A1Y2FJE3_9BASI</name>